<gene>
    <name evidence="2" type="ORF">M409DRAFT_30566</name>
</gene>
<sequence length="125" mass="14147">MSHPPHTVRSHPSDGESAGSLDQFLDLYAKTQRQRNTIQYVSTQRTAEMAKCLDRLRFIQETMAEIAQAVATQGKERSSDDIGVESFKKQLDKDMSAMQKQSKVVMDIDKEVGKLQFELTTLDSH</sequence>
<name>A0A6A6BVT1_ZASCE</name>
<accession>A0A6A6BVT1</accession>
<dbReference type="EMBL" id="ML993645">
    <property type="protein sequence ID" value="KAF2158934.1"/>
    <property type="molecule type" value="Genomic_DNA"/>
</dbReference>
<dbReference type="Proteomes" id="UP000799537">
    <property type="component" value="Unassembled WGS sequence"/>
</dbReference>
<protein>
    <submittedName>
        <fullName evidence="2">Uncharacterized protein</fullName>
    </submittedName>
</protein>
<evidence type="ECO:0000256" key="1">
    <source>
        <dbReference type="SAM" id="MobiDB-lite"/>
    </source>
</evidence>
<dbReference type="AlphaFoldDB" id="A0A6A6BVT1"/>
<dbReference type="GeneID" id="54563263"/>
<evidence type="ECO:0000313" key="3">
    <source>
        <dbReference type="Proteomes" id="UP000799537"/>
    </source>
</evidence>
<feature type="region of interest" description="Disordered" evidence="1">
    <location>
        <begin position="1"/>
        <end position="22"/>
    </location>
</feature>
<dbReference type="RefSeq" id="XP_033659823.1">
    <property type="nucleotide sequence ID" value="XM_033809991.1"/>
</dbReference>
<reference evidence="2" key="1">
    <citation type="journal article" date="2020" name="Stud. Mycol.">
        <title>101 Dothideomycetes genomes: a test case for predicting lifestyles and emergence of pathogens.</title>
        <authorList>
            <person name="Haridas S."/>
            <person name="Albert R."/>
            <person name="Binder M."/>
            <person name="Bloem J."/>
            <person name="Labutti K."/>
            <person name="Salamov A."/>
            <person name="Andreopoulos B."/>
            <person name="Baker S."/>
            <person name="Barry K."/>
            <person name="Bills G."/>
            <person name="Bluhm B."/>
            <person name="Cannon C."/>
            <person name="Castanera R."/>
            <person name="Culley D."/>
            <person name="Daum C."/>
            <person name="Ezra D."/>
            <person name="Gonzalez J."/>
            <person name="Henrissat B."/>
            <person name="Kuo A."/>
            <person name="Liang C."/>
            <person name="Lipzen A."/>
            <person name="Lutzoni F."/>
            <person name="Magnuson J."/>
            <person name="Mondo S."/>
            <person name="Nolan M."/>
            <person name="Ohm R."/>
            <person name="Pangilinan J."/>
            <person name="Park H.-J."/>
            <person name="Ramirez L."/>
            <person name="Alfaro M."/>
            <person name="Sun H."/>
            <person name="Tritt A."/>
            <person name="Yoshinaga Y."/>
            <person name="Zwiers L.-H."/>
            <person name="Turgeon B."/>
            <person name="Goodwin S."/>
            <person name="Spatafora J."/>
            <person name="Crous P."/>
            <person name="Grigoriev I."/>
        </authorList>
    </citation>
    <scope>NUCLEOTIDE SEQUENCE</scope>
    <source>
        <strain evidence="2">ATCC 36951</strain>
    </source>
</reference>
<evidence type="ECO:0000313" key="2">
    <source>
        <dbReference type="EMBL" id="KAF2158934.1"/>
    </source>
</evidence>
<organism evidence="2 3">
    <name type="scientific">Zasmidium cellare ATCC 36951</name>
    <dbReference type="NCBI Taxonomy" id="1080233"/>
    <lineage>
        <taxon>Eukaryota</taxon>
        <taxon>Fungi</taxon>
        <taxon>Dikarya</taxon>
        <taxon>Ascomycota</taxon>
        <taxon>Pezizomycotina</taxon>
        <taxon>Dothideomycetes</taxon>
        <taxon>Dothideomycetidae</taxon>
        <taxon>Mycosphaerellales</taxon>
        <taxon>Mycosphaerellaceae</taxon>
        <taxon>Zasmidium</taxon>
    </lineage>
</organism>
<proteinExistence type="predicted"/>
<keyword evidence="3" id="KW-1185">Reference proteome</keyword>